<dbReference type="EMBL" id="JAUHGV010000018">
    <property type="protein sequence ID" value="MDN4013701.1"/>
    <property type="molecule type" value="Genomic_DNA"/>
</dbReference>
<reference evidence="1" key="1">
    <citation type="submission" date="2023-06" db="EMBL/GenBank/DDBJ databases">
        <title>Two Chryseobacterium gambrini strains from China.</title>
        <authorList>
            <person name="Zeng J."/>
            <person name="Wu Y."/>
        </authorList>
    </citation>
    <scope>NUCLEOTIDE SEQUENCE</scope>
    <source>
        <strain evidence="1">SQ219</strain>
    </source>
</reference>
<organism evidence="1 2">
    <name type="scientific">Chryseobacterium gambrini</name>
    <dbReference type="NCBI Taxonomy" id="373672"/>
    <lineage>
        <taxon>Bacteria</taxon>
        <taxon>Pseudomonadati</taxon>
        <taxon>Bacteroidota</taxon>
        <taxon>Flavobacteriia</taxon>
        <taxon>Flavobacteriales</taxon>
        <taxon>Weeksellaceae</taxon>
        <taxon>Chryseobacterium group</taxon>
        <taxon>Chryseobacterium</taxon>
    </lineage>
</organism>
<evidence type="ECO:0000313" key="1">
    <source>
        <dbReference type="EMBL" id="MDN4013701.1"/>
    </source>
</evidence>
<accession>A0AAJ1VLD1</accession>
<proteinExistence type="predicted"/>
<gene>
    <name evidence="1" type="ORF">QX233_14580</name>
</gene>
<sequence length="228" mass="26831">MDKYDYQRLVKPLIEAEDLKLIKFIGGNGPRSTKSKGKDFFNEYKDYLINKMHEFYSFTNGYSYEWEGNIPANIGGQKTSERGIINILPLDELFQKHSVIELEVGRGYYIQGEDSFSKTGQFIPVDYIEDICAGVFSKENEDEMVYFHDFGIDFYPLKINFEGYVELVFAARGYMMWQYVLVYLEYGKYDVAMLGKSRYDDFAENMPIIFPDFNMEEFIKLYESLKIK</sequence>
<dbReference type="AlphaFoldDB" id="A0AAJ1VLD1"/>
<evidence type="ECO:0000313" key="2">
    <source>
        <dbReference type="Proteomes" id="UP001225933"/>
    </source>
</evidence>
<protein>
    <submittedName>
        <fullName evidence="1">Uncharacterized protein</fullName>
    </submittedName>
</protein>
<name>A0AAJ1VLD1_9FLAO</name>
<dbReference type="RefSeq" id="WP_214590315.1">
    <property type="nucleotide sequence ID" value="NZ_JAUHGV010000018.1"/>
</dbReference>
<dbReference type="Proteomes" id="UP001225933">
    <property type="component" value="Unassembled WGS sequence"/>
</dbReference>
<comment type="caution">
    <text evidence="1">The sequence shown here is derived from an EMBL/GenBank/DDBJ whole genome shotgun (WGS) entry which is preliminary data.</text>
</comment>